<evidence type="ECO:0000256" key="1">
    <source>
        <dbReference type="ARBA" id="ARBA00006576"/>
    </source>
</evidence>
<dbReference type="SUPFAM" id="SSF53927">
    <property type="entry name" value="Cytidine deaminase-like"/>
    <property type="match status" value="1"/>
</dbReference>
<dbReference type="EC" id="3.5.4.5" evidence="3"/>
<name>A0AA97I227_9SPHN</name>
<accession>A0AA97I227</accession>
<feature type="domain" description="CMP/dCMP-type deaminase" evidence="2">
    <location>
        <begin position="3"/>
        <end position="147"/>
    </location>
</feature>
<dbReference type="PROSITE" id="PS51747">
    <property type="entry name" value="CYT_DCMP_DEAMINASES_2"/>
    <property type="match status" value="1"/>
</dbReference>
<sequence>MQIDPDALIAEAHKAATRAYAPYSGFHVGAALLFDDGSIEGTVIRGANFENASYGLSICAETAALLDANNHGIRTGLVAVAIVGGTPAEDGTVTGNQVPVTPCGRCRQTLNEVAQLGGTDPIVYCAHATGYTQHRLSHLLPEAFGPANLT</sequence>
<dbReference type="Pfam" id="PF00383">
    <property type="entry name" value="dCMP_cyt_deam_1"/>
    <property type="match status" value="1"/>
</dbReference>
<evidence type="ECO:0000313" key="4">
    <source>
        <dbReference type="Proteomes" id="UP001302429"/>
    </source>
</evidence>
<dbReference type="NCBIfam" id="NF004064">
    <property type="entry name" value="PRK05578.1"/>
    <property type="match status" value="1"/>
</dbReference>
<dbReference type="GO" id="GO:0005829">
    <property type="term" value="C:cytosol"/>
    <property type="evidence" value="ECO:0007669"/>
    <property type="project" value="TreeGrafter"/>
</dbReference>
<dbReference type="Gene3D" id="3.40.140.10">
    <property type="entry name" value="Cytidine Deaminase, domain 2"/>
    <property type="match status" value="1"/>
</dbReference>
<dbReference type="AlphaFoldDB" id="A0AA97I227"/>
<dbReference type="GO" id="GO:0072527">
    <property type="term" value="P:pyrimidine-containing compound metabolic process"/>
    <property type="evidence" value="ECO:0007669"/>
    <property type="project" value="UniProtKB-ARBA"/>
</dbReference>
<evidence type="ECO:0000259" key="2">
    <source>
        <dbReference type="PROSITE" id="PS51747"/>
    </source>
</evidence>
<keyword evidence="4" id="KW-1185">Reference proteome</keyword>
<organism evidence="3 4">
    <name type="scientific">Alterisphingorhabdus coralli</name>
    <dbReference type="NCBI Taxonomy" id="3071408"/>
    <lineage>
        <taxon>Bacteria</taxon>
        <taxon>Pseudomonadati</taxon>
        <taxon>Pseudomonadota</taxon>
        <taxon>Alphaproteobacteria</taxon>
        <taxon>Sphingomonadales</taxon>
        <taxon>Sphingomonadaceae</taxon>
        <taxon>Alterisphingorhabdus (ex Yan et al. 2024)</taxon>
    </lineage>
</organism>
<dbReference type="PANTHER" id="PTHR11644">
    <property type="entry name" value="CYTIDINE DEAMINASE"/>
    <property type="match status" value="1"/>
</dbReference>
<dbReference type="EMBL" id="CP136594">
    <property type="protein sequence ID" value="WOE75945.1"/>
    <property type="molecule type" value="Genomic_DNA"/>
</dbReference>
<dbReference type="GO" id="GO:0055086">
    <property type="term" value="P:nucleobase-containing small molecule metabolic process"/>
    <property type="evidence" value="ECO:0007669"/>
    <property type="project" value="UniProtKB-ARBA"/>
</dbReference>
<dbReference type="CDD" id="cd01283">
    <property type="entry name" value="cytidine_deaminase"/>
    <property type="match status" value="1"/>
</dbReference>
<reference evidence="3 4" key="1">
    <citation type="submission" date="2023-10" db="EMBL/GenBank/DDBJ databases">
        <title>Complete genome sequence of a Sphingomonadaceae bacterium.</title>
        <authorList>
            <person name="Yan C."/>
        </authorList>
    </citation>
    <scope>NUCLEOTIDE SEQUENCE [LARGE SCALE GENOMIC DNA]</scope>
    <source>
        <strain evidence="3 4">SCSIO 66989</strain>
    </source>
</reference>
<dbReference type="InterPro" id="IPR050202">
    <property type="entry name" value="Cyt/Deoxycyt_deaminase"/>
</dbReference>
<dbReference type="KEGG" id="acoa:RB602_04305"/>
<dbReference type="InterPro" id="IPR016193">
    <property type="entry name" value="Cytidine_deaminase-like"/>
</dbReference>
<keyword evidence="3" id="KW-0378">Hydrolase</keyword>
<dbReference type="PANTHER" id="PTHR11644:SF2">
    <property type="entry name" value="CYTIDINE DEAMINASE"/>
    <property type="match status" value="1"/>
</dbReference>
<evidence type="ECO:0000313" key="3">
    <source>
        <dbReference type="EMBL" id="WOE75945.1"/>
    </source>
</evidence>
<dbReference type="Proteomes" id="UP001302429">
    <property type="component" value="Chromosome"/>
</dbReference>
<dbReference type="RefSeq" id="WP_317083271.1">
    <property type="nucleotide sequence ID" value="NZ_CP136594.1"/>
</dbReference>
<dbReference type="GO" id="GO:0008270">
    <property type="term" value="F:zinc ion binding"/>
    <property type="evidence" value="ECO:0007669"/>
    <property type="project" value="TreeGrafter"/>
</dbReference>
<dbReference type="InterPro" id="IPR002125">
    <property type="entry name" value="CMP_dCMP_dom"/>
</dbReference>
<gene>
    <name evidence="3" type="ORF">RB602_04305</name>
</gene>
<proteinExistence type="inferred from homology"/>
<comment type="similarity">
    <text evidence="1">Belongs to the cytidine and deoxycytidylate deaminase family.</text>
</comment>
<dbReference type="GO" id="GO:0004126">
    <property type="term" value="F:cytidine deaminase activity"/>
    <property type="evidence" value="ECO:0007669"/>
    <property type="project" value="UniProtKB-EC"/>
</dbReference>
<protein>
    <submittedName>
        <fullName evidence="3">Cytidine deaminase</fullName>
        <ecNumber evidence="3">3.5.4.5</ecNumber>
    </submittedName>
</protein>